<keyword evidence="8" id="KW-1185">Reference proteome</keyword>
<organism evidence="8 9">
    <name type="scientific">Strongyloides papillosus</name>
    <name type="common">Intestinal threadworm</name>
    <dbReference type="NCBI Taxonomy" id="174720"/>
    <lineage>
        <taxon>Eukaryota</taxon>
        <taxon>Metazoa</taxon>
        <taxon>Ecdysozoa</taxon>
        <taxon>Nematoda</taxon>
        <taxon>Chromadorea</taxon>
        <taxon>Rhabditida</taxon>
        <taxon>Tylenchina</taxon>
        <taxon>Panagrolaimomorpha</taxon>
        <taxon>Strongyloidoidea</taxon>
        <taxon>Strongyloididae</taxon>
        <taxon>Strongyloides</taxon>
    </lineage>
</organism>
<feature type="chain" id="PRO_5005895989" description="2-phosphoxylose phosphatase 1" evidence="7">
    <location>
        <begin position="21"/>
        <end position="399"/>
    </location>
</feature>
<keyword evidence="3" id="KW-0378">Hydrolase</keyword>
<dbReference type="GO" id="GO:0003993">
    <property type="term" value="F:acid phosphatase activity"/>
    <property type="evidence" value="ECO:0007669"/>
    <property type="project" value="UniProtKB-EC"/>
</dbReference>
<evidence type="ECO:0000313" key="9">
    <source>
        <dbReference type="WBParaSite" id="SPAL_0001749700.1"/>
    </source>
</evidence>
<evidence type="ECO:0000256" key="6">
    <source>
        <dbReference type="ARBA" id="ARBA00041499"/>
    </source>
</evidence>
<dbReference type="Gene3D" id="3.40.50.1240">
    <property type="entry name" value="Phosphoglycerate mutase-like"/>
    <property type="match status" value="1"/>
</dbReference>
<name>A0A0N5CI36_STREA</name>
<evidence type="ECO:0000256" key="1">
    <source>
        <dbReference type="ARBA" id="ARBA00000032"/>
    </source>
</evidence>
<accession>A0A0N5CI36</accession>
<dbReference type="PANTHER" id="PTHR11567:SF110">
    <property type="entry name" value="2-PHOSPHOXYLOSE PHOSPHATASE 1"/>
    <property type="match status" value="1"/>
</dbReference>
<dbReference type="InterPro" id="IPR029033">
    <property type="entry name" value="His_PPase_superfam"/>
</dbReference>
<dbReference type="InterPro" id="IPR033379">
    <property type="entry name" value="Acid_Pase_AS"/>
</dbReference>
<dbReference type="Proteomes" id="UP000046392">
    <property type="component" value="Unplaced"/>
</dbReference>
<comment type="catalytic activity">
    <reaction evidence="4">
        <text>3-O-[beta-D-GlcA-(1-&gt;3)-beta-D-Gal-(1-&gt;3)-beta-D-Gal-(1-&gt;4)-beta-D-2-O-P-Xyl]-L-seryl-[protein] + H2O = 3-O-(beta-D-GlcA-(1-&gt;3)-beta-D-Gal-(1-&gt;3)-beta-D-Gal-(1-&gt;4)-beta-D-Xyl)-L-seryl-[protein] + phosphate</text>
        <dbReference type="Rhea" id="RHEA:56512"/>
        <dbReference type="Rhea" id="RHEA-COMP:12573"/>
        <dbReference type="Rhea" id="RHEA-COMP:14559"/>
        <dbReference type="ChEBI" id="CHEBI:15377"/>
        <dbReference type="ChEBI" id="CHEBI:43474"/>
        <dbReference type="ChEBI" id="CHEBI:132093"/>
        <dbReference type="ChEBI" id="CHEBI:140495"/>
    </reaction>
</comment>
<proteinExistence type="inferred from homology"/>
<dbReference type="AlphaFoldDB" id="A0A0N5CI36"/>
<dbReference type="CDD" id="cd07061">
    <property type="entry name" value="HP_HAP_like"/>
    <property type="match status" value="1"/>
</dbReference>
<evidence type="ECO:0000256" key="3">
    <source>
        <dbReference type="ARBA" id="ARBA00022801"/>
    </source>
</evidence>
<dbReference type="InterPro" id="IPR050645">
    <property type="entry name" value="Histidine_acid_phosphatase"/>
</dbReference>
<dbReference type="SUPFAM" id="SSF53254">
    <property type="entry name" value="Phosphoglycerate mutase-like"/>
    <property type="match status" value="1"/>
</dbReference>
<evidence type="ECO:0000256" key="2">
    <source>
        <dbReference type="ARBA" id="ARBA00005375"/>
    </source>
</evidence>
<sequence length="399" mass="46859">MKYFSNFIIILLCLFNLNLANNTTNGKKLILVQVIFRHGERAPLLTYPNDPYKDYDWGVPLGNLTKHGIQQQVELGANLRERYMIKKQFLSKKYRSNEIIARSTKRNRTIESAQANLRGFYQLENISHIPIITTFFQIPKPWEGGRSCPKYVNLITSKKASYEDTFYNNNKEFIEFLKNVTGIQRMLMSDVADLYDTLEVQKLLKCKLPRFLKKRQYYKLKHLVKQIYRLQDGLPAFNFPEDILLMRLNEGPLLKNIIDNFDLKLKIYKKPKSVGGLNYKYLHPKLEEKTKYVSYSAHDYTIANIFALMGLKKFRNKKSLRINFTATLFFELYENSKGKHEIKILFSREGGKKILDITDRVLGCKKSKTCLFEDFKEGLKDRIPRNVYTECFVNSVVKN</sequence>
<feature type="signal peptide" evidence="7">
    <location>
        <begin position="1"/>
        <end position="20"/>
    </location>
</feature>
<evidence type="ECO:0000256" key="4">
    <source>
        <dbReference type="ARBA" id="ARBA00036311"/>
    </source>
</evidence>
<keyword evidence="7" id="KW-0732">Signal</keyword>
<reference evidence="9" key="1">
    <citation type="submission" date="2017-02" db="UniProtKB">
        <authorList>
            <consortium name="WormBaseParasite"/>
        </authorList>
    </citation>
    <scope>IDENTIFICATION</scope>
</reference>
<evidence type="ECO:0000313" key="8">
    <source>
        <dbReference type="Proteomes" id="UP000046392"/>
    </source>
</evidence>
<dbReference type="PANTHER" id="PTHR11567">
    <property type="entry name" value="ACID PHOSPHATASE-RELATED"/>
    <property type="match status" value="1"/>
</dbReference>
<dbReference type="STRING" id="174720.A0A0N5CI36"/>
<evidence type="ECO:0000256" key="7">
    <source>
        <dbReference type="SAM" id="SignalP"/>
    </source>
</evidence>
<evidence type="ECO:0000256" key="5">
    <source>
        <dbReference type="ARBA" id="ARBA00040357"/>
    </source>
</evidence>
<protein>
    <recommendedName>
        <fullName evidence="5">2-phosphoxylose phosphatase 1</fullName>
    </recommendedName>
    <alternativeName>
        <fullName evidence="6">Acid phosphatase-like protein 2</fullName>
    </alternativeName>
</protein>
<dbReference type="WBParaSite" id="SPAL_0001749700.1">
    <property type="protein sequence ID" value="SPAL_0001749700.1"/>
    <property type="gene ID" value="SPAL_0001749700"/>
</dbReference>
<dbReference type="InterPro" id="IPR000560">
    <property type="entry name" value="His_Pase_clade-2"/>
</dbReference>
<dbReference type="Pfam" id="PF00328">
    <property type="entry name" value="His_Phos_2"/>
    <property type="match status" value="1"/>
</dbReference>
<dbReference type="PROSITE" id="PS00616">
    <property type="entry name" value="HIS_ACID_PHOSPHAT_1"/>
    <property type="match status" value="1"/>
</dbReference>
<comment type="similarity">
    <text evidence="2">Belongs to the histidine acid phosphatase family.</text>
</comment>
<comment type="catalytic activity">
    <reaction evidence="1">
        <text>a phosphate monoester + H2O = an alcohol + phosphate</text>
        <dbReference type="Rhea" id="RHEA:15017"/>
        <dbReference type="ChEBI" id="CHEBI:15377"/>
        <dbReference type="ChEBI" id="CHEBI:30879"/>
        <dbReference type="ChEBI" id="CHEBI:43474"/>
        <dbReference type="ChEBI" id="CHEBI:67140"/>
        <dbReference type="EC" id="3.1.3.2"/>
    </reaction>
</comment>